<name>A0AAE1AH44_9GAST</name>
<evidence type="ECO:0000313" key="1">
    <source>
        <dbReference type="EMBL" id="KAK3787503.1"/>
    </source>
</evidence>
<dbReference type="EMBL" id="JAWDGP010001864">
    <property type="protein sequence ID" value="KAK3787503.1"/>
    <property type="molecule type" value="Genomic_DNA"/>
</dbReference>
<dbReference type="Proteomes" id="UP001283361">
    <property type="component" value="Unassembled WGS sequence"/>
</dbReference>
<dbReference type="AlphaFoldDB" id="A0AAE1AH44"/>
<proteinExistence type="predicted"/>
<protein>
    <submittedName>
        <fullName evidence="1">Uncharacterized protein</fullName>
    </submittedName>
</protein>
<gene>
    <name evidence="1" type="ORF">RRG08_025765</name>
</gene>
<keyword evidence="2" id="KW-1185">Reference proteome</keyword>
<comment type="caution">
    <text evidence="1">The sequence shown here is derived from an EMBL/GenBank/DDBJ whole genome shotgun (WGS) entry which is preliminary data.</text>
</comment>
<organism evidence="1 2">
    <name type="scientific">Elysia crispata</name>
    <name type="common">lettuce slug</name>
    <dbReference type="NCBI Taxonomy" id="231223"/>
    <lineage>
        <taxon>Eukaryota</taxon>
        <taxon>Metazoa</taxon>
        <taxon>Spiralia</taxon>
        <taxon>Lophotrochozoa</taxon>
        <taxon>Mollusca</taxon>
        <taxon>Gastropoda</taxon>
        <taxon>Heterobranchia</taxon>
        <taxon>Euthyneura</taxon>
        <taxon>Panpulmonata</taxon>
        <taxon>Sacoglossa</taxon>
        <taxon>Placobranchoidea</taxon>
        <taxon>Plakobranchidae</taxon>
        <taxon>Elysia</taxon>
    </lineage>
</organism>
<reference evidence="1" key="1">
    <citation type="journal article" date="2023" name="G3 (Bethesda)">
        <title>A reference genome for the long-term kleptoplast-retaining sea slug Elysia crispata morphotype clarki.</title>
        <authorList>
            <person name="Eastman K.E."/>
            <person name="Pendleton A.L."/>
            <person name="Shaikh M.A."/>
            <person name="Suttiyut T."/>
            <person name="Ogas R."/>
            <person name="Tomko P."/>
            <person name="Gavelis G."/>
            <person name="Widhalm J.R."/>
            <person name="Wisecaver J.H."/>
        </authorList>
    </citation>
    <scope>NUCLEOTIDE SEQUENCE</scope>
    <source>
        <strain evidence="1">ECLA1</strain>
    </source>
</reference>
<accession>A0AAE1AH44</accession>
<evidence type="ECO:0000313" key="2">
    <source>
        <dbReference type="Proteomes" id="UP001283361"/>
    </source>
</evidence>
<sequence>MVMVHTDKTALARIVMLQANHASLWNALENPLIRVLAYCATQCRRALTGIRVPGTLYLQPPELLRPGNSGTNTCRIINKRASW</sequence>